<reference evidence="1" key="1">
    <citation type="submission" date="2021-05" db="EMBL/GenBank/DDBJ databases">
        <title>Comparative genomics of three Colletotrichum scovillei strains and genetic complementation revealed genes involved fungal growth and virulence on chili pepper.</title>
        <authorList>
            <person name="Hsieh D.-K."/>
            <person name="Chuang S.-C."/>
            <person name="Chen C.-Y."/>
            <person name="Chao Y.-T."/>
            <person name="Lu M.-Y.J."/>
            <person name="Lee M.-H."/>
            <person name="Shih M.-C."/>
        </authorList>
    </citation>
    <scope>NUCLEOTIDE SEQUENCE</scope>
    <source>
        <strain evidence="1">Coll-153</strain>
    </source>
</reference>
<dbReference type="EMBL" id="JAESDN010000011">
    <property type="protein sequence ID" value="KAG7044090.1"/>
    <property type="molecule type" value="Genomic_DNA"/>
</dbReference>
<dbReference type="Proteomes" id="UP000699042">
    <property type="component" value="Unassembled WGS sequence"/>
</dbReference>
<comment type="caution">
    <text evidence="1">The sequence shown here is derived from an EMBL/GenBank/DDBJ whole genome shotgun (WGS) entry which is preliminary data.</text>
</comment>
<organism evidence="1 2">
    <name type="scientific">Colletotrichum scovillei</name>
    <dbReference type="NCBI Taxonomy" id="1209932"/>
    <lineage>
        <taxon>Eukaryota</taxon>
        <taxon>Fungi</taxon>
        <taxon>Dikarya</taxon>
        <taxon>Ascomycota</taxon>
        <taxon>Pezizomycotina</taxon>
        <taxon>Sordariomycetes</taxon>
        <taxon>Hypocreomycetidae</taxon>
        <taxon>Glomerellales</taxon>
        <taxon>Glomerellaceae</taxon>
        <taxon>Colletotrichum</taxon>
        <taxon>Colletotrichum acutatum species complex</taxon>
    </lineage>
</organism>
<sequence length="84" mass="9087">IFGNGSDNPTPSLAGSQCLPGLSLAKPKPLLPLQPSVSRWAVHDDPYWRGCESLRCVASESLHHCVFALTICICNPDQKTKQKG</sequence>
<name>A0A9P7QVA8_9PEZI</name>
<feature type="non-terminal residue" evidence="1">
    <location>
        <position position="84"/>
    </location>
</feature>
<protein>
    <submittedName>
        <fullName evidence="1">Uncharacterized protein</fullName>
    </submittedName>
</protein>
<evidence type="ECO:0000313" key="1">
    <source>
        <dbReference type="EMBL" id="KAG7044090.1"/>
    </source>
</evidence>
<evidence type="ECO:0000313" key="2">
    <source>
        <dbReference type="Proteomes" id="UP000699042"/>
    </source>
</evidence>
<keyword evidence="2" id="KW-1185">Reference proteome</keyword>
<proteinExistence type="predicted"/>
<dbReference type="AlphaFoldDB" id="A0A9P7QVA8"/>
<gene>
    <name evidence="1" type="ORF">JMJ77_011907</name>
</gene>
<feature type="non-terminal residue" evidence="1">
    <location>
        <position position="1"/>
    </location>
</feature>
<accession>A0A9P7QVA8</accession>